<keyword evidence="6 7" id="KW-0786">Thiamine pyrophosphate</keyword>
<dbReference type="PROSITE" id="PS00187">
    <property type="entry name" value="TPP_ENZYMES"/>
    <property type="match status" value="1"/>
</dbReference>
<dbReference type="Gene3D" id="3.40.50.1220">
    <property type="entry name" value="TPP-binding domain"/>
    <property type="match status" value="1"/>
</dbReference>
<dbReference type="PRINTS" id="PR00163">
    <property type="entry name" value="RUBREDOXIN"/>
</dbReference>
<evidence type="ECO:0000256" key="3">
    <source>
        <dbReference type="ARBA" id="ARBA00022723"/>
    </source>
</evidence>
<dbReference type="Proteomes" id="UP000680656">
    <property type="component" value="Chromosome"/>
</dbReference>
<dbReference type="Pfam" id="PF00301">
    <property type="entry name" value="Rubredoxin"/>
    <property type="match status" value="1"/>
</dbReference>
<dbReference type="PROSITE" id="PS50903">
    <property type="entry name" value="RUBREDOXIN_LIKE"/>
    <property type="match status" value="1"/>
</dbReference>
<dbReference type="KEGG" id="mrtj:KHC33_05920"/>
<dbReference type="Pfam" id="PF02775">
    <property type="entry name" value="TPP_enzyme_C"/>
    <property type="match status" value="1"/>
</dbReference>
<dbReference type="PANTHER" id="PTHR42981:SF2">
    <property type="entry name" value="PYRUVATE DEHYDROGENASE [UBIQUINONE]"/>
    <property type="match status" value="1"/>
</dbReference>
<dbReference type="InterPro" id="IPR047211">
    <property type="entry name" value="POXB-like"/>
</dbReference>
<dbReference type="GO" id="GO:0000287">
    <property type="term" value="F:magnesium ion binding"/>
    <property type="evidence" value="ECO:0007669"/>
    <property type="project" value="InterPro"/>
</dbReference>
<dbReference type="Pfam" id="PF00205">
    <property type="entry name" value="TPP_enzyme_M"/>
    <property type="match status" value="1"/>
</dbReference>
<evidence type="ECO:0000256" key="2">
    <source>
        <dbReference type="ARBA" id="ARBA00022448"/>
    </source>
</evidence>
<dbReference type="SUPFAM" id="SSF52467">
    <property type="entry name" value="DHS-like NAD/FAD-binding domain"/>
    <property type="match status" value="1"/>
</dbReference>
<dbReference type="SUPFAM" id="SSF57802">
    <property type="entry name" value="Rubredoxin-like"/>
    <property type="match status" value="1"/>
</dbReference>
<feature type="domain" description="Rubredoxin-like" evidence="8">
    <location>
        <begin position="1"/>
        <end position="52"/>
    </location>
</feature>
<dbReference type="SUPFAM" id="SSF52518">
    <property type="entry name" value="Thiamin diphosphate-binding fold (THDP-binding)"/>
    <property type="match status" value="2"/>
</dbReference>
<dbReference type="InterPro" id="IPR047210">
    <property type="entry name" value="TPP_PYR_POXB-like"/>
</dbReference>
<dbReference type="InterPro" id="IPR024934">
    <property type="entry name" value="Rubredoxin-like_dom"/>
</dbReference>
<dbReference type="EMBL" id="CP075546">
    <property type="protein sequence ID" value="QVV90029.1"/>
    <property type="molecule type" value="Genomic_DNA"/>
</dbReference>
<keyword evidence="5" id="KW-0408">Iron</keyword>
<evidence type="ECO:0000256" key="7">
    <source>
        <dbReference type="RuleBase" id="RU362132"/>
    </source>
</evidence>
<sequence>MAVWKCSICEYLYDEMSGDQSTNIPPGTPFSSIPDTWRCPICHADKTAFKRVLENNPSTAILPTVSEAIIKNLVHFGITEYFGVPGTSSLGIIDAIRKNDNARFTLFRHEENAAMAASAYNKLTGKIAACVTIAGPGATNLTTGLYDAKEDRASVLSINGQVEMQYAGPGGFQEIDQDAFFRPVTVFNNTIYDKKMTMKILTMAVQHAVVRSGVAQISVPNDIQKQEIDPEYATVHGVIPNRMIRPDNETLQKAITLIHSSTSPVILAGWGAHSYPYQLETFADRIDAPILSTFRAKGIIPDEHPLYAGILGTVGSPGARTMVEQADLLITLGVGFSKMTRVPEHTRIIQVDYDPIRLGRGKDTLPVYGDVGEVLREILQSIPSSSHSSARNRVEQVKKPWEKIRKAEADDRSTPIRPPYIMEILSKIIPSDAIISVDVGENGWWFGRNFRMKGQKFVMSGYLATMGFGFPGAIAGKIAYPEKRVFCITGDGGFAMAMGDFVTAVKYNLPMVVIILNNHELGMIQVEQQIEKYPNYATALHNPDFVLYAKSCGGEGTRVEKPEELESAVIWATSQDCPVIVDVITDPRRFV</sequence>
<accession>A0A8E7EKC2</accession>
<name>A0A8E7EKC2_9EURY</name>
<protein>
    <submittedName>
        <fullName evidence="9">Rubredoxin</fullName>
    </submittedName>
</protein>
<dbReference type="InterPro" id="IPR029061">
    <property type="entry name" value="THDP-binding"/>
</dbReference>
<keyword evidence="3" id="KW-0479">Metal-binding</keyword>
<dbReference type="InterPro" id="IPR000399">
    <property type="entry name" value="TPP-bd_CS"/>
</dbReference>
<dbReference type="InterPro" id="IPR012000">
    <property type="entry name" value="Thiamin_PyroP_enz_cen_dom"/>
</dbReference>
<organism evidence="9 10">
    <name type="scientific">Methanospirillum purgamenti</name>
    <dbReference type="NCBI Taxonomy" id="2834276"/>
    <lineage>
        <taxon>Archaea</taxon>
        <taxon>Methanobacteriati</taxon>
        <taxon>Methanobacteriota</taxon>
        <taxon>Stenosarchaea group</taxon>
        <taxon>Methanomicrobia</taxon>
        <taxon>Methanomicrobiales</taxon>
        <taxon>Methanospirillaceae</taxon>
        <taxon>Methanospirillum</taxon>
    </lineage>
</organism>
<evidence type="ECO:0000313" key="10">
    <source>
        <dbReference type="Proteomes" id="UP000680656"/>
    </source>
</evidence>
<keyword evidence="10" id="KW-1185">Reference proteome</keyword>
<dbReference type="InterPro" id="IPR012001">
    <property type="entry name" value="Thiamin_PyroP_enz_TPP-bd_dom"/>
</dbReference>
<evidence type="ECO:0000256" key="1">
    <source>
        <dbReference type="ARBA" id="ARBA00007812"/>
    </source>
</evidence>
<gene>
    <name evidence="9" type="ORF">KHC33_05920</name>
</gene>
<dbReference type="InterPro" id="IPR047212">
    <property type="entry name" value="TPP_POXB-like"/>
</dbReference>
<proteinExistence type="inferred from homology"/>
<comment type="similarity">
    <text evidence="1 7">Belongs to the TPP enzyme family.</text>
</comment>
<dbReference type="GO" id="GO:0006082">
    <property type="term" value="P:organic acid metabolic process"/>
    <property type="evidence" value="ECO:0007669"/>
    <property type="project" value="UniProtKB-ARBA"/>
</dbReference>
<reference evidence="9 10" key="1">
    <citation type="submission" date="2021-05" db="EMBL/GenBank/DDBJ databases">
        <title>A novel Methanospirillum isolate from a pyrite-forming mixed culture.</title>
        <authorList>
            <person name="Bunk B."/>
            <person name="Sproer C."/>
            <person name="Spring S."/>
            <person name="Pester M."/>
        </authorList>
    </citation>
    <scope>NUCLEOTIDE SEQUENCE [LARGE SCALE GENOMIC DNA]</scope>
    <source>
        <strain evidence="9 10">J.3.6.1-F.2.7.3</strain>
    </source>
</reference>
<dbReference type="GO" id="GO:0030976">
    <property type="term" value="F:thiamine pyrophosphate binding"/>
    <property type="evidence" value="ECO:0007669"/>
    <property type="project" value="InterPro"/>
</dbReference>
<evidence type="ECO:0000256" key="5">
    <source>
        <dbReference type="ARBA" id="ARBA00023004"/>
    </source>
</evidence>
<keyword evidence="4" id="KW-0249">Electron transport</keyword>
<evidence type="ECO:0000256" key="6">
    <source>
        <dbReference type="ARBA" id="ARBA00023052"/>
    </source>
</evidence>
<evidence type="ECO:0000256" key="4">
    <source>
        <dbReference type="ARBA" id="ARBA00022982"/>
    </source>
</evidence>
<dbReference type="InterPro" id="IPR029035">
    <property type="entry name" value="DHS-like_NAD/FAD-binding_dom"/>
</dbReference>
<dbReference type="RefSeq" id="WP_214420806.1">
    <property type="nucleotide sequence ID" value="NZ_CP075546.1"/>
</dbReference>
<dbReference type="GeneID" id="65096702"/>
<dbReference type="CDD" id="cd07039">
    <property type="entry name" value="TPP_PYR_POX"/>
    <property type="match status" value="1"/>
</dbReference>
<evidence type="ECO:0000259" key="8">
    <source>
        <dbReference type="PROSITE" id="PS50903"/>
    </source>
</evidence>
<dbReference type="GO" id="GO:0005506">
    <property type="term" value="F:iron ion binding"/>
    <property type="evidence" value="ECO:0007669"/>
    <property type="project" value="InterPro"/>
</dbReference>
<dbReference type="InterPro" id="IPR011766">
    <property type="entry name" value="TPP_enzyme_TPP-bd"/>
</dbReference>
<dbReference type="CDD" id="cd00730">
    <property type="entry name" value="rubredoxin"/>
    <property type="match status" value="1"/>
</dbReference>
<dbReference type="Gene3D" id="2.20.28.10">
    <property type="match status" value="1"/>
</dbReference>
<dbReference type="GO" id="GO:0044272">
    <property type="term" value="P:sulfur compound biosynthetic process"/>
    <property type="evidence" value="ECO:0007669"/>
    <property type="project" value="UniProtKB-ARBA"/>
</dbReference>
<dbReference type="Gene3D" id="3.40.50.970">
    <property type="match status" value="2"/>
</dbReference>
<keyword evidence="2" id="KW-0813">Transport</keyword>
<dbReference type="AlphaFoldDB" id="A0A8E7EKC2"/>
<evidence type="ECO:0000313" key="9">
    <source>
        <dbReference type="EMBL" id="QVV90029.1"/>
    </source>
</evidence>
<dbReference type="CDD" id="cd02014">
    <property type="entry name" value="TPP_POX"/>
    <property type="match status" value="1"/>
</dbReference>
<dbReference type="InterPro" id="IPR024935">
    <property type="entry name" value="Rubredoxin_dom"/>
</dbReference>
<dbReference type="GO" id="GO:0003824">
    <property type="term" value="F:catalytic activity"/>
    <property type="evidence" value="ECO:0007669"/>
    <property type="project" value="InterPro"/>
</dbReference>
<dbReference type="PANTHER" id="PTHR42981">
    <property type="entry name" value="PYRUVATE DEHYDROGENASE [UBIQUINONE]"/>
    <property type="match status" value="1"/>
</dbReference>
<dbReference type="Pfam" id="PF02776">
    <property type="entry name" value="TPP_enzyme_N"/>
    <property type="match status" value="1"/>
</dbReference>